<gene>
    <name evidence="2" type="ORF">BINO364_LOCUS12545</name>
</gene>
<feature type="compositionally biased region" description="Polar residues" evidence="1">
    <location>
        <begin position="187"/>
        <end position="201"/>
    </location>
</feature>
<protein>
    <submittedName>
        <fullName evidence="2">Uncharacterized protein</fullName>
    </submittedName>
</protein>
<evidence type="ECO:0000313" key="3">
    <source>
        <dbReference type="Proteomes" id="UP000838878"/>
    </source>
</evidence>
<dbReference type="EMBL" id="OV170226">
    <property type="protein sequence ID" value="CAH0727170.1"/>
    <property type="molecule type" value="Genomic_DNA"/>
</dbReference>
<organism evidence="2 3">
    <name type="scientific">Brenthis ino</name>
    <name type="common">lesser marbled fritillary</name>
    <dbReference type="NCBI Taxonomy" id="405034"/>
    <lineage>
        <taxon>Eukaryota</taxon>
        <taxon>Metazoa</taxon>
        <taxon>Ecdysozoa</taxon>
        <taxon>Arthropoda</taxon>
        <taxon>Hexapoda</taxon>
        <taxon>Insecta</taxon>
        <taxon>Pterygota</taxon>
        <taxon>Neoptera</taxon>
        <taxon>Endopterygota</taxon>
        <taxon>Lepidoptera</taxon>
        <taxon>Glossata</taxon>
        <taxon>Ditrysia</taxon>
        <taxon>Papilionoidea</taxon>
        <taxon>Nymphalidae</taxon>
        <taxon>Heliconiinae</taxon>
        <taxon>Argynnini</taxon>
        <taxon>Brenthis</taxon>
    </lineage>
</organism>
<accession>A0A8J9YHS5</accession>
<feature type="non-terminal residue" evidence="2">
    <location>
        <position position="299"/>
    </location>
</feature>
<feature type="compositionally biased region" description="Polar residues" evidence="1">
    <location>
        <begin position="210"/>
        <end position="229"/>
    </location>
</feature>
<name>A0A8J9YHS5_9NEOP</name>
<sequence>MRKQIGASPPKNSFSEWLVPSETCSPKSLQEAFGPEYDRAYPAIGIKRSRDSRKNQFVSSKQVGDPFTQLHILRRLVFQSTRHAKGESLSLREGRASAYVINIQVFLQNGGCARKRHTLSIRELPKASVWMAKKGLDRSPYVFVLSSVNKHGIFRVFPPQYQLISAIIRVNYRLPEHHLDSGAACGGSSTSQKSLHGNQKGRSPPLRPVPSSTGGEPSIQAPSMRTQKWSGGPLGHLLQNTILTNSYILPRTSAHQQQIYRASLASLPYHQDEAMQPCEPVSNIARTTTEAPVRPQTLT</sequence>
<evidence type="ECO:0000256" key="1">
    <source>
        <dbReference type="SAM" id="MobiDB-lite"/>
    </source>
</evidence>
<keyword evidence="3" id="KW-1185">Reference proteome</keyword>
<proteinExistence type="predicted"/>
<reference evidence="2" key="1">
    <citation type="submission" date="2021-12" db="EMBL/GenBank/DDBJ databases">
        <authorList>
            <person name="Martin H S."/>
        </authorList>
    </citation>
    <scope>NUCLEOTIDE SEQUENCE</scope>
</reference>
<dbReference type="Proteomes" id="UP000838878">
    <property type="component" value="Chromosome 6"/>
</dbReference>
<evidence type="ECO:0000313" key="2">
    <source>
        <dbReference type="EMBL" id="CAH0727170.1"/>
    </source>
</evidence>
<dbReference type="AlphaFoldDB" id="A0A8J9YHS5"/>
<feature type="region of interest" description="Disordered" evidence="1">
    <location>
        <begin position="183"/>
        <end position="231"/>
    </location>
</feature>